<dbReference type="GO" id="GO:0046872">
    <property type="term" value="F:metal ion binding"/>
    <property type="evidence" value="ECO:0007669"/>
    <property type="project" value="UniProtKB-KW"/>
</dbReference>
<accession>A0A6A6GWQ0</accession>
<keyword evidence="10 14" id="KW-0862">Zinc</keyword>
<keyword evidence="5 15" id="KW-0645">Protease</keyword>
<feature type="binding site" evidence="14">
    <location>
        <position position="305"/>
    </location>
    <ligand>
        <name>Zn(2+)</name>
        <dbReference type="ChEBI" id="CHEBI:29105"/>
        <note>catalytic</note>
    </ligand>
</feature>
<dbReference type="PANTHER" id="PTHR37016:SF3">
    <property type="entry name" value="NEUTRAL PROTEASE 2-RELATED"/>
    <property type="match status" value="1"/>
</dbReference>
<dbReference type="EMBL" id="ML991849">
    <property type="protein sequence ID" value="KAF2230028.1"/>
    <property type="molecule type" value="Genomic_DNA"/>
</dbReference>
<evidence type="ECO:0000256" key="8">
    <source>
        <dbReference type="ARBA" id="ARBA00022729"/>
    </source>
</evidence>
<dbReference type="Pfam" id="PF02102">
    <property type="entry name" value="Peptidase_M35"/>
    <property type="match status" value="1"/>
</dbReference>
<evidence type="ECO:0000256" key="12">
    <source>
        <dbReference type="ARBA" id="ARBA00023145"/>
    </source>
</evidence>
<feature type="signal peptide" evidence="15">
    <location>
        <begin position="1"/>
        <end position="18"/>
    </location>
</feature>
<protein>
    <recommendedName>
        <fullName evidence="15">Neutral protease 2</fullName>
        <ecNumber evidence="15">3.4.24.39</ecNumber>
    </recommendedName>
    <alternativeName>
        <fullName evidence="15">Deuterolysin</fullName>
    </alternativeName>
</protein>
<evidence type="ECO:0000256" key="4">
    <source>
        <dbReference type="ARBA" id="ARBA00022525"/>
    </source>
</evidence>
<keyword evidence="4 15" id="KW-0964">Secreted</keyword>
<feature type="binding site" evidence="14">
    <location>
        <position position="309"/>
    </location>
    <ligand>
        <name>Zn(2+)</name>
        <dbReference type="ChEBI" id="CHEBI:29105"/>
        <note>catalytic</note>
    </ligand>
</feature>
<dbReference type="Gene3D" id="2.60.40.2970">
    <property type="match status" value="1"/>
</dbReference>
<dbReference type="Gene3D" id="3.40.390.10">
    <property type="entry name" value="Collagenase (Catalytic Domain)"/>
    <property type="match status" value="1"/>
</dbReference>
<evidence type="ECO:0000256" key="7">
    <source>
        <dbReference type="ARBA" id="ARBA00022723"/>
    </source>
</evidence>
<dbReference type="GO" id="GO:0006508">
    <property type="term" value="P:proteolysis"/>
    <property type="evidence" value="ECO:0007669"/>
    <property type="project" value="UniProtKB-KW"/>
</dbReference>
<feature type="binding site" evidence="14">
    <location>
        <position position="320"/>
    </location>
    <ligand>
        <name>Zn(2+)</name>
        <dbReference type="ChEBI" id="CHEBI:29105"/>
        <note>catalytic</note>
    </ligand>
</feature>
<evidence type="ECO:0000256" key="6">
    <source>
        <dbReference type="ARBA" id="ARBA00022685"/>
    </source>
</evidence>
<sequence>MRSIIQFSFAALAAFTDATVIHRRDSGLEVSLASESNTVIKATLKNQGTDALNLLNKGTILDSAAVEKVSVVSASVPVAFEGIRFRVLTSNFSEDAFTTLAAGETKEVTFDVASTHDLTSGGNYKLIAAGAIPFAKAGSTELVGDALAFQSNELSIDVDGAQAATVSRPFSRANKRSDIQSDCTGSRLSATQSALRDCVTLASNAARAATSGSASKFQEYFKTTSSSTRQTVANRLNAVSRECSSSTSGATDYYCSDVYGGCSSNVLAYTLPSQNLVVNCPLYFSDLPHLTSSCHAQDQVTTTIHEFTHAPGVYSPGTQDLGYGYSAASALSANSALNNADTYALYSNAIYVGC</sequence>
<keyword evidence="12" id="KW-0865">Zymogen</keyword>
<keyword evidence="18" id="KW-1185">Reference proteome</keyword>
<organism evidence="17 18">
    <name type="scientific">Viridothelium virens</name>
    <name type="common">Speckled blister lichen</name>
    <name type="synonym">Trypethelium virens</name>
    <dbReference type="NCBI Taxonomy" id="1048519"/>
    <lineage>
        <taxon>Eukaryota</taxon>
        <taxon>Fungi</taxon>
        <taxon>Dikarya</taxon>
        <taxon>Ascomycota</taxon>
        <taxon>Pezizomycotina</taxon>
        <taxon>Dothideomycetes</taxon>
        <taxon>Dothideomycetes incertae sedis</taxon>
        <taxon>Trypetheliales</taxon>
        <taxon>Trypetheliaceae</taxon>
        <taxon>Viridothelium</taxon>
    </lineage>
</organism>
<comment type="function">
    <text evidence="15">Secreted metalloproteinase that allows assimilation of proteinaceous substrates. Shows high activities on basic nuclear substrates such as histone and protamine.</text>
</comment>
<comment type="cofactor">
    <cofactor evidence="14 15">
        <name>Zn(2+)</name>
        <dbReference type="ChEBI" id="CHEBI:29105"/>
    </cofactor>
    <text evidence="14 15">Binds 1 zinc ion per subunit.</text>
</comment>
<keyword evidence="8 15" id="KW-0732">Signal</keyword>
<dbReference type="SUPFAM" id="SSF55486">
    <property type="entry name" value="Metalloproteases ('zincins'), catalytic domain"/>
    <property type="match status" value="1"/>
</dbReference>
<name>A0A6A6GWQ0_VIRVR</name>
<keyword evidence="11 15" id="KW-0482">Metalloprotease</keyword>
<evidence type="ECO:0000256" key="2">
    <source>
        <dbReference type="ARBA" id="ARBA00004613"/>
    </source>
</evidence>
<evidence type="ECO:0000313" key="17">
    <source>
        <dbReference type="EMBL" id="KAF2230028.1"/>
    </source>
</evidence>
<comment type="subcellular location">
    <subcellularLocation>
        <location evidence="2 15">Secreted</location>
    </subcellularLocation>
</comment>
<keyword evidence="6 15" id="KW-0165">Cleavage on pair of basic residues</keyword>
<gene>
    <name evidence="17" type="ORF">EV356DRAFT_536766</name>
</gene>
<reference evidence="17" key="1">
    <citation type="journal article" date="2020" name="Stud. Mycol.">
        <title>101 Dothideomycetes genomes: a test case for predicting lifestyles and emergence of pathogens.</title>
        <authorList>
            <person name="Haridas S."/>
            <person name="Albert R."/>
            <person name="Binder M."/>
            <person name="Bloem J."/>
            <person name="Labutti K."/>
            <person name="Salamov A."/>
            <person name="Andreopoulos B."/>
            <person name="Baker S."/>
            <person name="Barry K."/>
            <person name="Bills G."/>
            <person name="Bluhm B."/>
            <person name="Cannon C."/>
            <person name="Castanera R."/>
            <person name="Culley D."/>
            <person name="Daum C."/>
            <person name="Ezra D."/>
            <person name="Gonzalez J."/>
            <person name="Henrissat B."/>
            <person name="Kuo A."/>
            <person name="Liang C."/>
            <person name="Lipzen A."/>
            <person name="Lutzoni F."/>
            <person name="Magnuson J."/>
            <person name="Mondo S."/>
            <person name="Nolan M."/>
            <person name="Ohm R."/>
            <person name="Pangilinan J."/>
            <person name="Park H.-J."/>
            <person name="Ramirez L."/>
            <person name="Alfaro M."/>
            <person name="Sun H."/>
            <person name="Tritt A."/>
            <person name="Yoshinaga Y."/>
            <person name="Zwiers L.-H."/>
            <person name="Turgeon B."/>
            <person name="Goodwin S."/>
            <person name="Spatafora J."/>
            <person name="Crous P."/>
            <person name="Grigoriev I."/>
        </authorList>
    </citation>
    <scope>NUCLEOTIDE SEQUENCE</scope>
    <source>
        <strain evidence="17">Tuck. ex Michener</strain>
    </source>
</reference>
<evidence type="ECO:0000256" key="10">
    <source>
        <dbReference type="ARBA" id="ARBA00022833"/>
    </source>
</evidence>
<feature type="domain" description="Lysine-specific metallo-endopeptidase" evidence="16">
    <location>
        <begin position="203"/>
        <end position="348"/>
    </location>
</feature>
<proteinExistence type="inferred from homology"/>
<evidence type="ECO:0000256" key="15">
    <source>
        <dbReference type="RuleBase" id="RU361126"/>
    </source>
</evidence>
<feature type="chain" id="PRO_5025712155" description="Neutral protease 2" evidence="15">
    <location>
        <begin position="19"/>
        <end position="354"/>
    </location>
</feature>
<dbReference type="Proteomes" id="UP000800092">
    <property type="component" value="Unassembled WGS sequence"/>
</dbReference>
<evidence type="ECO:0000256" key="14">
    <source>
        <dbReference type="PIRSR" id="PIRSR601384-2"/>
    </source>
</evidence>
<dbReference type="CDD" id="cd11008">
    <property type="entry name" value="M35_deuterolysin_like"/>
    <property type="match status" value="1"/>
</dbReference>
<keyword evidence="9 15" id="KW-0378">Hydrolase</keyword>
<dbReference type="PRINTS" id="PR00768">
    <property type="entry name" value="DEUTEROLYSIN"/>
</dbReference>
<dbReference type="EC" id="3.4.24.39" evidence="15"/>
<dbReference type="InterPro" id="IPR024079">
    <property type="entry name" value="MetalloPept_cat_dom_sf"/>
</dbReference>
<dbReference type="GO" id="GO:0005576">
    <property type="term" value="C:extracellular region"/>
    <property type="evidence" value="ECO:0007669"/>
    <property type="project" value="UniProtKB-SubCell"/>
</dbReference>
<dbReference type="PANTHER" id="PTHR37016">
    <property type="match status" value="1"/>
</dbReference>
<dbReference type="InterPro" id="IPR029463">
    <property type="entry name" value="Lys_MEP"/>
</dbReference>
<dbReference type="OrthoDB" id="412874at2759"/>
<dbReference type="SMART" id="SM01351">
    <property type="entry name" value="Aspzincin_M35"/>
    <property type="match status" value="1"/>
</dbReference>
<comment type="catalytic activity">
    <reaction evidence="1 15">
        <text>Preferential cleavage of bonds with hydrophobic residues in P1'. Also 3-Asn-|-Gln-4 and 8-Gly-|-Ser-9 bonds in insulin B chain.</text>
        <dbReference type="EC" id="3.4.24.39"/>
    </reaction>
</comment>
<dbReference type="AlphaFoldDB" id="A0A6A6GWQ0"/>
<evidence type="ECO:0000313" key="18">
    <source>
        <dbReference type="Proteomes" id="UP000800092"/>
    </source>
</evidence>
<keyword evidence="7 14" id="KW-0479">Metal-binding</keyword>
<dbReference type="GO" id="GO:0004222">
    <property type="term" value="F:metalloendopeptidase activity"/>
    <property type="evidence" value="ECO:0007669"/>
    <property type="project" value="InterPro"/>
</dbReference>
<evidence type="ECO:0000259" key="16">
    <source>
        <dbReference type="SMART" id="SM01351"/>
    </source>
</evidence>
<dbReference type="InterPro" id="IPR050414">
    <property type="entry name" value="Fungal_M35_metalloproteases"/>
</dbReference>
<evidence type="ECO:0000256" key="5">
    <source>
        <dbReference type="ARBA" id="ARBA00022670"/>
    </source>
</evidence>
<comment type="similarity">
    <text evidence="3 15">Belongs to the peptidase M35 family.</text>
</comment>
<evidence type="ECO:0000256" key="3">
    <source>
        <dbReference type="ARBA" id="ARBA00010279"/>
    </source>
</evidence>
<evidence type="ECO:0000256" key="11">
    <source>
        <dbReference type="ARBA" id="ARBA00023049"/>
    </source>
</evidence>
<evidence type="ECO:0000256" key="1">
    <source>
        <dbReference type="ARBA" id="ARBA00001187"/>
    </source>
</evidence>
<evidence type="ECO:0000256" key="9">
    <source>
        <dbReference type="ARBA" id="ARBA00022801"/>
    </source>
</evidence>
<evidence type="ECO:0000256" key="13">
    <source>
        <dbReference type="PIRSR" id="PIRSR601384-1"/>
    </source>
</evidence>
<dbReference type="InterPro" id="IPR001384">
    <property type="entry name" value="Peptidase_M35"/>
</dbReference>
<feature type="active site" evidence="13">
    <location>
        <position position="306"/>
    </location>
</feature>